<dbReference type="AlphaFoldDB" id="A0A316Z9Y0"/>
<keyword evidence="1" id="KW-0732">Signal</keyword>
<feature type="signal peptide" evidence="1">
    <location>
        <begin position="1"/>
        <end position="28"/>
    </location>
</feature>
<keyword evidence="4" id="KW-1185">Reference proteome</keyword>
<proteinExistence type="predicted"/>
<evidence type="ECO:0000313" key="4">
    <source>
        <dbReference type="Proteomes" id="UP000245946"/>
    </source>
</evidence>
<evidence type="ECO:0000259" key="2">
    <source>
        <dbReference type="Pfam" id="PF08450"/>
    </source>
</evidence>
<dbReference type="SUPFAM" id="SSF63829">
    <property type="entry name" value="Calcium-dependent phosphotriesterase"/>
    <property type="match status" value="1"/>
</dbReference>
<evidence type="ECO:0000256" key="1">
    <source>
        <dbReference type="SAM" id="SignalP"/>
    </source>
</evidence>
<name>A0A316Z9Y0_9BASI</name>
<protein>
    <submittedName>
        <fullName evidence="3">Calcium-dependent phosphotriesterase</fullName>
    </submittedName>
</protein>
<dbReference type="OrthoDB" id="423498at2759"/>
<dbReference type="Gene3D" id="2.120.10.30">
    <property type="entry name" value="TolB, C-terminal domain"/>
    <property type="match status" value="1"/>
</dbReference>
<dbReference type="RefSeq" id="XP_025597282.1">
    <property type="nucleotide sequence ID" value="XM_025745388.1"/>
</dbReference>
<feature type="chain" id="PRO_5016321867" evidence="1">
    <location>
        <begin position="29"/>
        <end position="409"/>
    </location>
</feature>
<accession>A0A316Z9Y0</accession>
<dbReference type="GeneID" id="37272932"/>
<dbReference type="PANTHER" id="PTHR47064:SF2">
    <property type="entry name" value="SMP-30_GLUCONOLACTONASE_LRE-LIKE REGION DOMAIN-CONTAINING PROTEIN-RELATED"/>
    <property type="match status" value="1"/>
</dbReference>
<dbReference type="Proteomes" id="UP000245946">
    <property type="component" value="Unassembled WGS sequence"/>
</dbReference>
<dbReference type="InterPro" id="IPR011042">
    <property type="entry name" value="6-blade_b-propeller_TolB-like"/>
</dbReference>
<dbReference type="EMBL" id="KZ819297">
    <property type="protein sequence ID" value="PWN97003.1"/>
    <property type="molecule type" value="Genomic_DNA"/>
</dbReference>
<dbReference type="InterPro" id="IPR052988">
    <property type="entry name" value="Oryzine_lactonohydrolase"/>
</dbReference>
<sequence>MALTLRRTLAAASAAAVALLAAAVFSLARETAGAGCAEQAALPPSFVSRNISDIFDAPAAPTFQLQHTSGKALLGGAPKSLLLIEKSGYAFAHEAPVWCADSDDVYFASNAGAPLGRSNLTTNNVVFKVNLRNLTERAAAGIASFASDVHAVPIDSDSVQMTNGGTSYAGELLLINTGRGSLPGSIALVPRATPQQPQVLLNNFRGRGFKSLNDVVVHPDGRILFTDADYGVLQDFKDETGMWKAVWSFDPLSGDLAVLDASLTTPNGLTLSPDAKTLYVTETGFARGFYPSDPSVAPLIYAFDLAASARHATNRRVFAVAESGISDGLKVDTEGNVYSCDGAGLQVYSPSGTQLWRFVLPPIGCTQVVLASGGRIVLLAEERLYLLQVAAAEPVPLAELPRHNRIARS</sequence>
<dbReference type="InterPro" id="IPR013658">
    <property type="entry name" value="SGL"/>
</dbReference>
<gene>
    <name evidence="3" type="ORF">FA09DRAFT_361707</name>
</gene>
<dbReference type="PANTHER" id="PTHR47064">
    <property type="entry name" value="PUTATIVE (AFU_ORTHOLOGUE AFUA_1G08990)-RELATED"/>
    <property type="match status" value="1"/>
</dbReference>
<organism evidence="3 4">
    <name type="scientific">Tilletiopsis washingtonensis</name>
    <dbReference type="NCBI Taxonomy" id="58919"/>
    <lineage>
        <taxon>Eukaryota</taxon>
        <taxon>Fungi</taxon>
        <taxon>Dikarya</taxon>
        <taxon>Basidiomycota</taxon>
        <taxon>Ustilaginomycotina</taxon>
        <taxon>Exobasidiomycetes</taxon>
        <taxon>Entylomatales</taxon>
        <taxon>Entylomatales incertae sedis</taxon>
        <taxon>Tilletiopsis</taxon>
    </lineage>
</organism>
<dbReference type="Pfam" id="PF08450">
    <property type="entry name" value="SGL"/>
    <property type="match status" value="1"/>
</dbReference>
<feature type="domain" description="SMP-30/Gluconolactonase/LRE-like region" evidence="2">
    <location>
        <begin position="94"/>
        <end position="370"/>
    </location>
</feature>
<evidence type="ECO:0000313" key="3">
    <source>
        <dbReference type="EMBL" id="PWN97003.1"/>
    </source>
</evidence>
<reference evidence="3 4" key="1">
    <citation type="journal article" date="2018" name="Mol. Biol. Evol.">
        <title>Broad Genomic Sampling Reveals a Smut Pathogenic Ancestry of the Fungal Clade Ustilaginomycotina.</title>
        <authorList>
            <person name="Kijpornyongpan T."/>
            <person name="Mondo S.J."/>
            <person name="Barry K."/>
            <person name="Sandor L."/>
            <person name="Lee J."/>
            <person name="Lipzen A."/>
            <person name="Pangilinan J."/>
            <person name="LaButti K."/>
            <person name="Hainaut M."/>
            <person name="Henrissat B."/>
            <person name="Grigoriev I.V."/>
            <person name="Spatafora J.W."/>
            <person name="Aime M.C."/>
        </authorList>
    </citation>
    <scope>NUCLEOTIDE SEQUENCE [LARGE SCALE GENOMIC DNA]</scope>
    <source>
        <strain evidence="3 4">MCA 4186</strain>
    </source>
</reference>
<dbReference type="STRING" id="58919.A0A316Z9Y0"/>